<reference evidence="2 3" key="1">
    <citation type="submission" date="2019-12" db="EMBL/GenBank/DDBJ databases">
        <authorList>
            <person name="Lee S.D."/>
        </authorList>
    </citation>
    <scope>NUCLEOTIDE SEQUENCE [LARGE SCALE GENOMIC DNA]</scope>
    <source>
        <strain evidence="2 3">SAP-6</strain>
    </source>
</reference>
<keyword evidence="1" id="KW-0732">Signal</keyword>
<evidence type="ECO:0008006" key="4">
    <source>
        <dbReference type="Google" id="ProtNLM"/>
    </source>
</evidence>
<dbReference type="InterPro" id="IPR021719">
    <property type="entry name" value="Prot_inh_I78"/>
</dbReference>
<gene>
    <name evidence="2" type="ORF">GRH90_04125</name>
</gene>
<keyword evidence="3" id="KW-1185">Reference proteome</keyword>
<feature type="signal peptide" evidence="1">
    <location>
        <begin position="1"/>
        <end position="21"/>
    </location>
</feature>
<sequence length="99" mass="11017">MRNTVLLTFIILFTLAACRSAENHQSTHNAAQPLPVDDTCLATSFRNLIGKPDSVLDSMRFSVPMRLIRPGQPVTMDFNPKRVNFISDAQGVIINIRCS</sequence>
<accession>A0A845SH50</accession>
<proteinExistence type="predicted"/>
<dbReference type="RefSeq" id="WP_162364619.1">
    <property type="nucleotide sequence ID" value="NZ_WUBS01000002.1"/>
</dbReference>
<dbReference type="Gene3D" id="3.30.10.10">
    <property type="entry name" value="Trypsin Inhibitor V, subunit A"/>
    <property type="match status" value="1"/>
</dbReference>
<evidence type="ECO:0000313" key="3">
    <source>
        <dbReference type="Proteomes" id="UP000461443"/>
    </source>
</evidence>
<comment type="caution">
    <text evidence="2">The sequence shown here is derived from an EMBL/GenBank/DDBJ whole genome shotgun (WGS) entry which is preliminary data.</text>
</comment>
<dbReference type="Proteomes" id="UP000461443">
    <property type="component" value="Unassembled WGS sequence"/>
</dbReference>
<feature type="chain" id="PRO_5033063118" description="Peptidase inhibitor I78 family protein" evidence="1">
    <location>
        <begin position="22"/>
        <end position="99"/>
    </location>
</feature>
<organism evidence="2 3">
    <name type="scientific">Acerihabitans arboris</name>
    <dbReference type="NCBI Taxonomy" id="2691583"/>
    <lineage>
        <taxon>Bacteria</taxon>
        <taxon>Pseudomonadati</taxon>
        <taxon>Pseudomonadota</taxon>
        <taxon>Gammaproteobacteria</taxon>
        <taxon>Enterobacterales</taxon>
        <taxon>Pectobacteriaceae</taxon>
        <taxon>Acerihabitans</taxon>
    </lineage>
</organism>
<evidence type="ECO:0000256" key="1">
    <source>
        <dbReference type="SAM" id="SignalP"/>
    </source>
</evidence>
<protein>
    <recommendedName>
        <fullName evidence="4">Peptidase inhibitor I78 family protein</fullName>
    </recommendedName>
</protein>
<reference evidence="2 3" key="2">
    <citation type="submission" date="2020-02" db="EMBL/GenBank/DDBJ databases">
        <title>The new genus of Enterobacteriales.</title>
        <authorList>
            <person name="Kim I.S."/>
        </authorList>
    </citation>
    <scope>NUCLEOTIDE SEQUENCE [LARGE SCALE GENOMIC DNA]</scope>
    <source>
        <strain evidence="2 3">SAP-6</strain>
    </source>
</reference>
<dbReference type="AlphaFoldDB" id="A0A845SH50"/>
<name>A0A845SH50_9GAMM</name>
<dbReference type="EMBL" id="WUBS01000002">
    <property type="protein sequence ID" value="NDL61951.1"/>
    <property type="molecule type" value="Genomic_DNA"/>
</dbReference>
<evidence type="ECO:0000313" key="2">
    <source>
        <dbReference type="EMBL" id="NDL61951.1"/>
    </source>
</evidence>
<dbReference type="Pfam" id="PF11720">
    <property type="entry name" value="Inhibitor_I78"/>
    <property type="match status" value="1"/>
</dbReference>
<dbReference type="PROSITE" id="PS51257">
    <property type="entry name" value="PROKAR_LIPOPROTEIN"/>
    <property type="match status" value="1"/>
</dbReference>